<feature type="compositionally biased region" description="Basic and acidic residues" evidence="1">
    <location>
        <begin position="113"/>
        <end position="130"/>
    </location>
</feature>
<feature type="region of interest" description="Disordered" evidence="1">
    <location>
        <begin position="1"/>
        <end position="62"/>
    </location>
</feature>
<organism evidence="2 3">
    <name type="scientific">Amylocarpus encephaloides</name>
    <dbReference type="NCBI Taxonomy" id="45428"/>
    <lineage>
        <taxon>Eukaryota</taxon>
        <taxon>Fungi</taxon>
        <taxon>Dikarya</taxon>
        <taxon>Ascomycota</taxon>
        <taxon>Pezizomycotina</taxon>
        <taxon>Leotiomycetes</taxon>
        <taxon>Helotiales</taxon>
        <taxon>Helotiales incertae sedis</taxon>
        <taxon>Amylocarpus</taxon>
    </lineage>
</organism>
<reference evidence="2" key="1">
    <citation type="journal article" date="2021" name="IMA Fungus">
        <title>Genomic characterization of three marine fungi, including Emericellopsis atlantica sp. nov. with signatures of a generalist lifestyle and marine biomass degradation.</title>
        <authorList>
            <person name="Hagestad O.C."/>
            <person name="Hou L."/>
            <person name="Andersen J.H."/>
            <person name="Hansen E.H."/>
            <person name="Altermark B."/>
            <person name="Li C."/>
            <person name="Kuhnert E."/>
            <person name="Cox R.J."/>
            <person name="Crous P.W."/>
            <person name="Spatafora J.W."/>
            <person name="Lail K."/>
            <person name="Amirebrahimi M."/>
            <person name="Lipzen A."/>
            <person name="Pangilinan J."/>
            <person name="Andreopoulos W."/>
            <person name="Hayes R.D."/>
            <person name="Ng V."/>
            <person name="Grigoriev I.V."/>
            <person name="Jackson S.A."/>
            <person name="Sutton T.D.S."/>
            <person name="Dobson A.D.W."/>
            <person name="Rama T."/>
        </authorList>
    </citation>
    <scope>NUCLEOTIDE SEQUENCE</scope>
    <source>
        <strain evidence="2">TRa018bII</strain>
    </source>
</reference>
<dbReference type="OrthoDB" id="4776573at2759"/>
<protein>
    <submittedName>
        <fullName evidence="2">Uncharacterized protein</fullName>
    </submittedName>
</protein>
<evidence type="ECO:0000313" key="2">
    <source>
        <dbReference type="EMBL" id="KAG9238239.1"/>
    </source>
</evidence>
<feature type="region of interest" description="Disordered" evidence="1">
    <location>
        <begin position="93"/>
        <end position="130"/>
    </location>
</feature>
<feature type="compositionally biased region" description="Low complexity" evidence="1">
    <location>
        <begin position="43"/>
        <end position="58"/>
    </location>
</feature>
<keyword evidence="3" id="KW-1185">Reference proteome</keyword>
<proteinExistence type="predicted"/>
<dbReference type="Proteomes" id="UP000824998">
    <property type="component" value="Unassembled WGS sequence"/>
</dbReference>
<feature type="compositionally biased region" description="Basic residues" evidence="1">
    <location>
        <begin position="101"/>
        <end position="112"/>
    </location>
</feature>
<sequence length="675" mass="74722">MADLEDHHEIDSISHTESDSMSNSSSDSLKLSLKSSMRDLRAGSRGAESSSASPTLSSNFRVPSAHGDYIVVDKDDDDAGDPAGDSVLRRVSSSLTDLPRKSKARKAIRKKVKENGEKFKPDLMKDQENPKPPFERYVDLMIVQDTTDRKLTFITLDEKELPSDAGLLLKIFTLDDRVRRLIYGHCLPYETRHVTLSPHFATKAAFGPDYFADPFDILEDIMGALESSPLLRNDLMAYFWSEHHFHVTISKFSGPKFSPLSHVWLHAHLSEVRSLTIEVDYTRFGFSCRKGAPACGQNMDKEEGLVDAIFKGLAQRTRNSTVKELNLLCRRYAGFHPHRDEDFVKLFGAQPVPYCPDSAIDLPRSLCGLARKFSMLRMAGFSQGYTDLMLRAMNGLGFEDPVYYTPPYPAWPPMPAPSVGPSFVSVFNTSSPTFPSTFGKSSSAAPASSVLPSPTLPSPPLPSPPLSSPGLQLKLKRSTSLTEKFETELHRQSSIGSSNYTVVHDHAVAEETEEIDKYGIATDVNNHAEIYQDLLSTFTPSEPSTGDVRLPHLLPQLSPNPSPNLSPNVFPRLSPHSPQLTRSLSGQSSLRRSREISPLASPQLSPRLSPYTPVIPRYQSMGDLTSTTVSPNFKVEQSTVRVDRLTPEPVQPARAPTPRSPNTMNLINEQDPAFV</sequence>
<evidence type="ECO:0000256" key="1">
    <source>
        <dbReference type="SAM" id="MobiDB-lite"/>
    </source>
</evidence>
<feature type="region of interest" description="Disordered" evidence="1">
    <location>
        <begin position="542"/>
        <end position="612"/>
    </location>
</feature>
<gene>
    <name evidence="2" type="ORF">BJ875DRAFT_71136</name>
</gene>
<accession>A0A9P7YR11</accession>
<feature type="region of interest" description="Disordered" evidence="1">
    <location>
        <begin position="445"/>
        <end position="473"/>
    </location>
</feature>
<dbReference type="AlphaFoldDB" id="A0A9P7YR11"/>
<feature type="compositionally biased region" description="Pro residues" evidence="1">
    <location>
        <begin position="454"/>
        <end position="467"/>
    </location>
</feature>
<feature type="region of interest" description="Disordered" evidence="1">
    <location>
        <begin position="648"/>
        <end position="675"/>
    </location>
</feature>
<evidence type="ECO:0000313" key="3">
    <source>
        <dbReference type="Proteomes" id="UP000824998"/>
    </source>
</evidence>
<name>A0A9P7YR11_9HELO</name>
<feature type="compositionally biased region" description="Low complexity" evidence="1">
    <location>
        <begin position="19"/>
        <end position="35"/>
    </location>
</feature>
<feature type="compositionally biased region" description="Low complexity" evidence="1">
    <location>
        <begin position="580"/>
        <end position="590"/>
    </location>
</feature>
<feature type="compositionally biased region" description="Basic and acidic residues" evidence="1">
    <location>
        <begin position="1"/>
        <end position="18"/>
    </location>
</feature>
<comment type="caution">
    <text evidence="2">The sequence shown here is derived from an EMBL/GenBank/DDBJ whole genome shotgun (WGS) entry which is preliminary data.</text>
</comment>
<dbReference type="EMBL" id="MU251373">
    <property type="protein sequence ID" value="KAG9238239.1"/>
    <property type="molecule type" value="Genomic_DNA"/>
</dbReference>